<evidence type="ECO:0000256" key="3">
    <source>
        <dbReference type="ARBA" id="ARBA00010514"/>
    </source>
</evidence>
<dbReference type="AlphaFoldDB" id="A0A0P1BT27"/>
<evidence type="ECO:0000256" key="1">
    <source>
        <dbReference type="ARBA" id="ARBA00004434"/>
    </source>
</evidence>
<accession>A0A0P1BT27</accession>
<evidence type="ECO:0000313" key="8">
    <source>
        <dbReference type="EMBL" id="CEH19596.1"/>
    </source>
</evidence>
<evidence type="ECO:0000256" key="7">
    <source>
        <dbReference type="RuleBase" id="RU368123"/>
    </source>
</evidence>
<dbReference type="InterPro" id="IPR004202">
    <property type="entry name" value="COX7C/Cox8"/>
</dbReference>
<comment type="subunit">
    <text evidence="7">Component of the cytochrome c oxidase (complex IV, CIV), a multisubunit enzyme composed of a catalytic core of 3 subunits and several supernumerary subunits. The complex exists as a monomer or a dimer and forms supercomplexes (SCs) in the inner mitochondrial membrane with ubiquinol-cytochrome c oxidoreductase (cytochrome b-c1 complex, complex III, CIII).</text>
</comment>
<keyword evidence="6 7" id="KW-0472">Membrane</keyword>
<feature type="transmembrane region" description="Helical" evidence="7">
    <location>
        <begin position="46"/>
        <end position="67"/>
    </location>
</feature>
<dbReference type="UniPathway" id="UPA00705"/>
<dbReference type="GO" id="GO:0045277">
    <property type="term" value="C:respiratory chain complex IV"/>
    <property type="evidence" value="ECO:0007669"/>
    <property type="project" value="UniProtKB-UniRule"/>
</dbReference>
<dbReference type="GO" id="GO:0005743">
    <property type="term" value="C:mitochondrial inner membrane"/>
    <property type="evidence" value="ECO:0007669"/>
    <property type="project" value="UniProtKB-SubCell"/>
</dbReference>
<keyword evidence="7" id="KW-0809">Transit peptide</keyword>
<dbReference type="GO" id="GO:0006123">
    <property type="term" value="P:mitochondrial electron transport, cytochrome c to oxygen"/>
    <property type="evidence" value="ECO:0007669"/>
    <property type="project" value="UniProtKB-UniRule"/>
</dbReference>
<comment type="pathway">
    <text evidence="2 7">Energy metabolism; oxidative phosphorylation.</text>
</comment>
<dbReference type="STRING" id="401625.A0A0P1BT27"/>
<dbReference type="Proteomes" id="UP000054845">
    <property type="component" value="Unassembled WGS sequence"/>
</dbReference>
<evidence type="ECO:0000256" key="4">
    <source>
        <dbReference type="ARBA" id="ARBA00022792"/>
    </source>
</evidence>
<keyword evidence="5 7" id="KW-0496">Mitochondrion</keyword>
<keyword evidence="7" id="KW-0812">Transmembrane</keyword>
<evidence type="ECO:0000313" key="9">
    <source>
        <dbReference type="Proteomes" id="UP000054845"/>
    </source>
</evidence>
<dbReference type="InterPro" id="IPR036636">
    <property type="entry name" value="COX7C/Cox8_sf"/>
</dbReference>
<keyword evidence="7" id="KW-1133">Transmembrane helix</keyword>
<protein>
    <recommendedName>
        <fullName evidence="7">Cytochrome c oxidase subunit 8, mitochondrial</fullName>
    </recommendedName>
    <alternativeName>
        <fullName evidence="7">Cytochrome c oxidase polypeptide VIII</fullName>
    </alternativeName>
</protein>
<dbReference type="Pfam" id="PF02935">
    <property type="entry name" value="COX7C"/>
    <property type="match status" value="1"/>
</dbReference>
<comment type="similarity">
    <text evidence="3 7">Belongs to the cytochrome c oxidase VIIc family.</text>
</comment>
<dbReference type="OrthoDB" id="9974841at2759"/>
<dbReference type="Gene3D" id="4.10.49.10">
    <property type="entry name" value="Cytochrome c oxidase subunit VIIc"/>
    <property type="match status" value="1"/>
</dbReference>
<keyword evidence="4 7" id="KW-0999">Mitochondrion inner membrane</keyword>
<comment type="subcellular location">
    <subcellularLocation>
        <location evidence="1 7">Mitochondrion inner membrane</location>
        <topology evidence="1 7">Single-pass membrane protein</topology>
    </subcellularLocation>
</comment>
<keyword evidence="9" id="KW-1185">Reference proteome</keyword>
<dbReference type="SUPFAM" id="SSF81427">
    <property type="entry name" value="Mitochondrial cytochrome c oxidase subunit VIIc (aka VIIIa)"/>
    <property type="match status" value="1"/>
</dbReference>
<reference evidence="8 9" key="1">
    <citation type="submission" date="2014-09" db="EMBL/GenBank/DDBJ databases">
        <authorList>
            <person name="Magalhaes I.L.F."/>
            <person name="Oliveira U."/>
            <person name="Santos F.R."/>
            <person name="Vidigal T.H.D.A."/>
            <person name="Brescovit A.D."/>
            <person name="Santos A.J."/>
        </authorList>
    </citation>
    <scope>NUCLEOTIDE SEQUENCE [LARGE SCALE GENOMIC DNA]</scope>
</reference>
<proteinExistence type="inferred from homology"/>
<evidence type="ECO:0000256" key="2">
    <source>
        <dbReference type="ARBA" id="ARBA00004673"/>
    </source>
</evidence>
<sequence length="76" mass="8227">MVSAILARRAVPLARSNLNMGAKRFAHVENTHETSLPFGQGPKNKVPIAIGLVTFLATGFSLPFVAARFQYKKANS</sequence>
<evidence type="ECO:0000256" key="6">
    <source>
        <dbReference type="ARBA" id="ARBA00023136"/>
    </source>
</evidence>
<dbReference type="EMBL" id="CCYA01000389">
    <property type="protein sequence ID" value="CEH19596.1"/>
    <property type="molecule type" value="Genomic_DNA"/>
</dbReference>
<evidence type="ECO:0000256" key="5">
    <source>
        <dbReference type="ARBA" id="ARBA00023128"/>
    </source>
</evidence>
<name>A0A0P1BT27_9BASI</name>
<organism evidence="8 9">
    <name type="scientific">Ceraceosorus bombacis</name>
    <dbReference type="NCBI Taxonomy" id="401625"/>
    <lineage>
        <taxon>Eukaryota</taxon>
        <taxon>Fungi</taxon>
        <taxon>Dikarya</taxon>
        <taxon>Basidiomycota</taxon>
        <taxon>Ustilaginomycotina</taxon>
        <taxon>Exobasidiomycetes</taxon>
        <taxon>Ceraceosorales</taxon>
        <taxon>Ceraceosoraceae</taxon>
        <taxon>Ceraceosorus</taxon>
    </lineage>
</organism>
<comment type="function">
    <text evidence="7">Component of the cytochrome c oxidase, the last enzyme in the mitochondrial electron transport chain which drives oxidative phosphorylation. The respiratory chain contains 3 multisubunit complexes succinate dehydrogenase (complex II, CII), ubiquinol-cytochrome c oxidoreductase (cytochrome b-c1 complex, complex III, CIII) and cytochrome c oxidase (complex IV, CIV), that cooperate to transfer electrons derived from NADH and succinate to molecular oxygen, creating an electrochemical gradient over the inner membrane that drives transmembrane transport and the ATP synthase. Cytochrome c oxidase is the component of the respiratory chain that catalyzes the reduction of oxygen to water. Electrons originating from reduced cytochrome c in the intermembrane space (IMS) are transferred via the dinuclear copper A center (CU(A)) of subunit 2 and heme A of subunit 1 to the active site in subunit 1, a binuclear center (BNC) formed by heme A3 and copper B (CU(B)). The BNC reduces molecular oxygen to 2 water molecules using 4 electrons from cytochrome c in the IMS and 4 protons from the mitochondrial matrix.</text>
</comment>